<proteinExistence type="inferred from homology"/>
<dbReference type="GO" id="GO:0005737">
    <property type="term" value="C:cytoplasm"/>
    <property type="evidence" value="ECO:0007669"/>
    <property type="project" value="TreeGrafter"/>
</dbReference>
<dbReference type="RefSeq" id="WP_136895942.1">
    <property type="nucleotide sequence ID" value="NZ_SWJE01000008.1"/>
</dbReference>
<dbReference type="PIRSF" id="PIRSF016184">
    <property type="entry name" value="PhzC_PhzF"/>
    <property type="match status" value="1"/>
</dbReference>
<dbReference type="PANTHER" id="PTHR13774">
    <property type="entry name" value="PHENAZINE BIOSYNTHESIS PROTEIN"/>
    <property type="match status" value="1"/>
</dbReference>
<name>A0A4U1I376_9BURK</name>
<evidence type="ECO:0000256" key="2">
    <source>
        <dbReference type="PIRSR" id="PIRSR016184-1"/>
    </source>
</evidence>
<evidence type="ECO:0000313" key="3">
    <source>
        <dbReference type="EMBL" id="TKC87679.1"/>
    </source>
</evidence>
<dbReference type="PANTHER" id="PTHR13774:SF32">
    <property type="entry name" value="ANTISENSE-ENHANCING SEQUENCE 1"/>
    <property type="match status" value="1"/>
</dbReference>
<dbReference type="Proteomes" id="UP000305539">
    <property type="component" value="Unassembled WGS sequence"/>
</dbReference>
<comment type="caution">
    <text evidence="3">The sequence shown here is derived from an EMBL/GenBank/DDBJ whole genome shotgun (WGS) entry which is preliminary data.</text>
</comment>
<evidence type="ECO:0000256" key="1">
    <source>
        <dbReference type="ARBA" id="ARBA00008270"/>
    </source>
</evidence>
<dbReference type="OrthoDB" id="9788221at2"/>
<protein>
    <submittedName>
        <fullName evidence="3">PhzF family phenazine biosynthesis protein</fullName>
    </submittedName>
</protein>
<dbReference type="Gene3D" id="3.10.310.10">
    <property type="entry name" value="Diaminopimelate Epimerase, Chain A, domain 1"/>
    <property type="match status" value="2"/>
</dbReference>
<keyword evidence="4" id="KW-1185">Reference proteome</keyword>
<reference evidence="3 4" key="1">
    <citation type="submission" date="2019-04" db="EMBL/GenBank/DDBJ databases">
        <title>Trinickia sp. 7GSK02, isolated from subtropical forest soil.</title>
        <authorList>
            <person name="Gao Z.-H."/>
            <person name="Qiu L.-H."/>
        </authorList>
    </citation>
    <scope>NUCLEOTIDE SEQUENCE [LARGE SCALE GENOMIC DNA]</scope>
    <source>
        <strain evidence="3 4">7GSK02</strain>
    </source>
</reference>
<dbReference type="InterPro" id="IPR003719">
    <property type="entry name" value="Phenazine_PhzF-like"/>
</dbReference>
<dbReference type="Pfam" id="PF02567">
    <property type="entry name" value="PhzC-PhzF"/>
    <property type="match status" value="1"/>
</dbReference>
<gene>
    <name evidence="3" type="ORF">FAZ69_15405</name>
</gene>
<dbReference type="NCBIfam" id="TIGR00654">
    <property type="entry name" value="PhzF_family"/>
    <property type="match status" value="1"/>
</dbReference>
<dbReference type="AlphaFoldDB" id="A0A4U1I376"/>
<feature type="active site" evidence="2">
    <location>
        <position position="46"/>
    </location>
</feature>
<dbReference type="SUPFAM" id="SSF54506">
    <property type="entry name" value="Diaminopimelate epimerase-like"/>
    <property type="match status" value="1"/>
</dbReference>
<dbReference type="GO" id="GO:0016853">
    <property type="term" value="F:isomerase activity"/>
    <property type="evidence" value="ECO:0007669"/>
    <property type="project" value="TreeGrafter"/>
</dbReference>
<comment type="similarity">
    <text evidence="1">Belongs to the PhzF family.</text>
</comment>
<accession>A0A4U1I376</accession>
<evidence type="ECO:0000313" key="4">
    <source>
        <dbReference type="Proteomes" id="UP000305539"/>
    </source>
</evidence>
<organism evidence="3 4">
    <name type="scientific">Trinickia terrae</name>
    <dbReference type="NCBI Taxonomy" id="2571161"/>
    <lineage>
        <taxon>Bacteria</taxon>
        <taxon>Pseudomonadati</taxon>
        <taxon>Pseudomonadota</taxon>
        <taxon>Betaproteobacteria</taxon>
        <taxon>Burkholderiales</taxon>
        <taxon>Burkholderiaceae</taxon>
        <taxon>Trinickia</taxon>
    </lineage>
</organism>
<dbReference type="EMBL" id="SWJE01000008">
    <property type="protein sequence ID" value="TKC87679.1"/>
    <property type="molecule type" value="Genomic_DNA"/>
</dbReference>
<sequence length="291" mass="30737">MKRSYKVVDVFTSRPLLGNPVAVVLDAEGLSTGAMQAIASWTNLSETTFVLPPTTAEADYRLRIFTPRSELPFAGHPTLGSAHAILEAGRVTPRRSGRLIQQCGIGLVELTVDEQGGNRQLTFGLPPAKMEPLHTAEIADLERILGCKADIETAPAIVNVGAIWVVVQMNDAASVLDLRPDFAKLAEFERRLGVTGLTVFGKREQGDAAIEVRAFAPSCGVEEDPVCGSGNGSVAAFQWERGLLPPGGIDYVAAQGRCVGRDGRVKVSVDASGKVRVGGACVTCVEGSLAL</sequence>